<dbReference type="AlphaFoldDB" id="A0AAE1DWX7"/>
<reference evidence="2" key="1">
    <citation type="journal article" date="2023" name="G3 (Bethesda)">
        <title>A reference genome for the long-term kleptoplast-retaining sea slug Elysia crispata morphotype clarki.</title>
        <authorList>
            <person name="Eastman K.E."/>
            <person name="Pendleton A.L."/>
            <person name="Shaikh M.A."/>
            <person name="Suttiyut T."/>
            <person name="Ogas R."/>
            <person name="Tomko P."/>
            <person name="Gavelis G."/>
            <person name="Widhalm J.R."/>
            <person name="Wisecaver J.H."/>
        </authorList>
    </citation>
    <scope>NUCLEOTIDE SEQUENCE</scope>
    <source>
        <strain evidence="2">ECLA1</strain>
    </source>
</reference>
<evidence type="ECO:0000313" key="3">
    <source>
        <dbReference type="Proteomes" id="UP001283361"/>
    </source>
</evidence>
<evidence type="ECO:0000256" key="1">
    <source>
        <dbReference type="SAM" id="MobiDB-lite"/>
    </source>
</evidence>
<accession>A0AAE1DWX7</accession>
<keyword evidence="3" id="KW-1185">Reference proteome</keyword>
<sequence>MKSIRVKYNKDETSIGLQILTLITVNDRIGPKNLIEAAMTQLCVSHHLALKIPSAVSGYLDVTYHVSTGRAVLSNLSFAMPLGTHTVCYWVKSKVVFWGPSSGIKKKQDNNGPRTHSMNVPGHPSTRSVNCAASGSVKI</sequence>
<gene>
    <name evidence="2" type="ORF">RRG08_030819</name>
</gene>
<name>A0AAE1DWX7_9GAST</name>
<organism evidence="2 3">
    <name type="scientific">Elysia crispata</name>
    <name type="common">lettuce slug</name>
    <dbReference type="NCBI Taxonomy" id="231223"/>
    <lineage>
        <taxon>Eukaryota</taxon>
        <taxon>Metazoa</taxon>
        <taxon>Spiralia</taxon>
        <taxon>Lophotrochozoa</taxon>
        <taxon>Mollusca</taxon>
        <taxon>Gastropoda</taxon>
        <taxon>Heterobranchia</taxon>
        <taxon>Euthyneura</taxon>
        <taxon>Panpulmonata</taxon>
        <taxon>Sacoglossa</taxon>
        <taxon>Placobranchoidea</taxon>
        <taxon>Plakobranchidae</taxon>
        <taxon>Elysia</taxon>
    </lineage>
</organism>
<evidence type="ECO:0000313" key="2">
    <source>
        <dbReference type="EMBL" id="KAK3784543.1"/>
    </source>
</evidence>
<comment type="caution">
    <text evidence="2">The sequence shown here is derived from an EMBL/GenBank/DDBJ whole genome shotgun (WGS) entry which is preliminary data.</text>
</comment>
<dbReference type="Proteomes" id="UP001283361">
    <property type="component" value="Unassembled WGS sequence"/>
</dbReference>
<dbReference type="EMBL" id="JAWDGP010002228">
    <property type="protein sequence ID" value="KAK3784543.1"/>
    <property type="molecule type" value="Genomic_DNA"/>
</dbReference>
<proteinExistence type="predicted"/>
<protein>
    <submittedName>
        <fullName evidence="2">Uncharacterized protein</fullName>
    </submittedName>
</protein>
<feature type="region of interest" description="Disordered" evidence="1">
    <location>
        <begin position="106"/>
        <end position="139"/>
    </location>
</feature>